<reference evidence="1 2" key="2">
    <citation type="submission" date="2018-11" db="EMBL/GenBank/DDBJ databases">
        <authorList>
            <consortium name="Pathogen Informatics"/>
        </authorList>
    </citation>
    <scope>NUCLEOTIDE SEQUENCE [LARGE SCALE GENOMIC DNA]</scope>
</reference>
<name>A0A0M3KAW9_ANISI</name>
<keyword evidence="2" id="KW-1185">Reference proteome</keyword>
<sequence length="98" mass="10897">MFRFAAGGVYGWTGYGFFDFNDHIFLLKAPKRIIVSYCDGAPLNTSSLNAEQFSPKKKRLECGDESAAHVNVASEQTQESIDIGDDDDELIKTWSNVT</sequence>
<protein>
    <submittedName>
        <fullName evidence="3">TLDc domain-containing protein</fullName>
    </submittedName>
</protein>
<dbReference type="EMBL" id="UYRR01034218">
    <property type="protein sequence ID" value="VDK60593.1"/>
    <property type="molecule type" value="Genomic_DNA"/>
</dbReference>
<dbReference type="OrthoDB" id="10252231at2759"/>
<evidence type="ECO:0000313" key="3">
    <source>
        <dbReference type="WBParaSite" id="ASIM_0001811501-mRNA-1"/>
    </source>
</evidence>
<reference evidence="3" key="1">
    <citation type="submission" date="2017-02" db="UniProtKB">
        <authorList>
            <consortium name="WormBaseParasite"/>
        </authorList>
    </citation>
    <scope>IDENTIFICATION</scope>
</reference>
<dbReference type="Proteomes" id="UP000267096">
    <property type="component" value="Unassembled WGS sequence"/>
</dbReference>
<accession>A0A0M3KAW9</accession>
<dbReference type="AlphaFoldDB" id="A0A0M3KAW9"/>
<dbReference type="WBParaSite" id="ASIM_0001811501-mRNA-1">
    <property type="protein sequence ID" value="ASIM_0001811501-mRNA-1"/>
    <property type="gene ID" value="ASIM_0001811501"/>
</dbReference>
<organism evidence="3">
    <name type="scientific">Anisakis simplex</name>
    <name type="common">Herring worm</name>
    <dbReference type="NCBI Taxonomy" id="6269"/>
    <lineage>
        <taxon>Eukaryota</taxon>
        <taxon>Metazoa</taxon>
        <taxon>Ecdysozoa</taxon>
        <taxon>Nematoda</taxon>
        <taxon>Chromadorea</taxon>
        <taxon>Rhabditida</taxon>
        <taxon>Spirurina</taxon>
        <taxon>Ascaridomorpha</taxon>
        <taxon>Ascaridoidea</taxon>
        <taxon>Anisakidae</taxon>
        <taxon>Anisakis</taxon>
        <taxon>Anisakis simplex complex</taxon>
    </lineage>
</organism>
<gene>
    <name evidence="1" type="ORF">ASIM_LOCUS17517</name>
</gene>
<evidence type="ECO:0000313" key="2">
    <source>
        <dbReference type="Proteomes" id="UP000267096"/>
    </source>
</evidence>
<evidence type="ECO:0000313" key="1">
    <source>
        <dbReference type="EMBL" id="VDK60593.1"/>
    </source>
</evidence>
<proteinExistence type="predicted"/>